<dbReference type="InterPro" id="IPR007110">
    <property type="entry name" value="Ig-like_dom"/>
</dbReference>
<dbReference type="Pfam" id="PF07686">
    <property type="entry name" value="V-set"/>
    <property type="match status" value="1"/>
</dbReference>
<protein>
    <submittedName>
        <fullName evidence="13">Myeloid cell surface antigen CD33-like isoform X1</fullName>
    </submittedName>
</protein>
<evidence type="ECO:0000256" key="3">
    <source>
        <dbReference type="ARBA" id="ARBA00022734"/>
    </source>
</evidence>
<evidence type="ECO:0000256" key="8">
    <source>
        <dbReference type="SAM" id="MobiDB-lite"/>
    </source>
</evidence>
<dbReference type="InterPro" id="IPR036179">
    <property type="entry name" value="Ig-like_dom_sf"/>
</dbReference>
<sequence length="412" mass="45484">MLQLLLLLPLLWAGSLAKDGRFQLLVQESVSVQEGLCVSVPCTFTYPWNSLTDTVPAHGYWFWEGANIYRDAPVATNNPDRKVQEETQGRFHLLGDPQTYNCSLDIRDARRSDNRKYFFRVERGKEKRNYKSNLSVRVMALTHTPHILSPGTLECGHPRNLTCSVPWACERGTPPIFSWTSAALTSLGPRTHLSSMLTLTPRPQDHGTNLTCQVQFPAAGVTVERTIQLDVTCAPENPAIGDCQGDGTAAGELVTRTGVLLGAIGGAGVTALLALCLCLIFFIVKTCRTKAPRTVVSVDDSRSASLVSDQIWRPDGGRYPDQSDFRREWEERKWNDSLENVAVNLELRTQSAAENASTPKSSGASWDHQQESKLDSPTDPTSSAGTASPLEMEQELHYASLSFNRVNPQEHT</sequence>
<proteinExistence type="inferred from homology"/>
<dbReference type="Gene3D" id="2.60.40.10">
    <property type="entry name" value="Immunoglobulins"/>
    <property type="match status" value="2"/>
</dbReference>
<keyword evidence="5 9" id="KW-1133">Transmembrane helix</keyword>
<evidence type="ECO:0000256" key="1">
    <source>
        <dbReference type="ARBA" id="ARBA00004167"/>
    </source>
</evidence>
<dbReference type="Proteomes" id="UP001652662">
    <property type="component" value="Chromosome 9"/>
</dbReference>
<evidence type="ECO:0000256" key="6">
    <source>
        <dbReference type="ARBA" id="ARBA00023136"/>
    </source>
</evidence>
<keyword evidence="2 9" id="KW-0812">Transmembrane</keyword>
<evidence type="ECO:0000256" key="7">
    <source>
        <dbReference type="ARBA" id="ARBA00038361"/>
    </source>
</evidence>
<evidence type="ECO:0000256" key="2">
    <source>
        <dbReference type="ARBA" id="ARBA00022692"/>
    </source>
</evidence>
<evidence type="ECO:0000313" key="12">
    <source>
        <dbReference type="Proteomes" id="UP001652662"/>
    </source>
</evidence>
<feature type="domain" description="Ig-like" evidence="11">
    <location>
        <begin position="145"/>
        <end position="228"/>
    </location>
</feature>
<name>A0ABM4QJ36_EQUPR</name>
<reference evidence="13" key="1">
    <citation type="submission" date="2025-08" db="UniProtKB">
        <authorList>
            <consortium name="RefSeq"/>
        </authorList>
    </citation>
    <scope>IDENTIFICATION</scope>
    <source>
        <tissue evidence="13">Blood</tissue>
    </source>
</reference>
<dbReference type="InterPro" id="IPR013106">
    <property type="entry name" value="Ig_V-set"/>
</dbReference>
<accession>A0ABM4QJ36</accession>
<evidence type="ECO:0000256" key="4">
    <source>
        <dbReference type="ARBA" id="ARBA00022889"/>
    </source>
</evidence>
<dbReference type="SMART" id="SM00409">
    <property type="entry name" value="IG"/>
    <property type="match status" value="2"/>
</dbReference>
<evidence type="ECO:0000256" key="5">
    <source>
        <dbReference type="ARBA" id="ARBA00022989"/>
    </source>
</evidence>
<dbReference type="InterPro" id="IPR051036">
    <property type="entry name" value="SIGLEC"/>
</dbReference>
<evidence type="ECO:0000313" key="13">
    <source>
        <dbReference type="RefSeq" id="XP_070489442.1"/>
    </source>
</evidence>
<keyword evidence="10" id="KW-0732">Signal</keyword>
<feature type="chain" id="PRO_5045080978" evidence="10">
    <location>
        <begin position="18"/>
        <end position="412"/>
    </location>
</feature>
<dbReference type="GeneID" id="103567268"/>
<feature type="region of interest" description="Disordered" evidence="8">
    <location>
        <begin position="351"/>
        <end position="412"/>
    </location>
</feature>
<organism evidence="12 13">
    <name type="scientific">Equus przewalskii</name>
    <name type="common">Przewalski's horse</name>
    <name type="synonym">Equus caballus przewalskii</name>
    <dbReference type="NCBI Taxonomy" id="9798"/>
    <lineage>
        <taxon>Eukaryota</taxon>
        <taxon>Metazoa</taxon>
        <taxon>Chordata</taxon>
        <taxon>Craniata</taxon>
        <taxon>Vertebrata</taxon>
        <taxon>Euteleostomi</taxon>
        <taxon>Mammalia</taxon>
        <taxon>Eutheria</taxon>
        <taxon>Laurasiatheria</taxon>
        <taxon>Perissodactyla</taxon>
        <taxon>Equidae</taxon>
        <taxon>Equus</taxon>
    </lineage>
</organism>
<dbReference type="PROSITE" id="PS50835">
    <property type="entry name" value="IG_LIKE"/>
    <property type="match status" value="1"/>
</dbReference>
<keyword evidence="12" id="KW-1185">Reference proteome</keyword>
<feature type="compositionally biased region" description="Polar residues" evidence="8">
    <location>
        <begin position="351"/>
        <end position="364"/>
    </location>
</feature>
<dbReference type="PANTHER" id="PTHR12035:SF132">
    <property type="entry name" value="MYELOID CELL SURFACE ANTIGEN CD33"/>
    <property type="match status" value="1"/>
</dbReference>
<dbReference type="RefSeq" id="XP_070489442.1">
    <property type="nucleotide sequence ID" value="XM_070633341.1"/>
</dbReference>
<feature type="compositionally biased region" description="Polar residues" evidence="8">
    <location>
        <begin position="401"/>
        <end position="412"/>
    </location>
</feature>
<comment type="similarity">
    <text evidence="7">Belongs to the immunoglobulin superfamily. SIGLEC (sialic acid binding Ig-like lectin) family.</text>
</comment>
<evidence type="ECO:0000259" key="11">
    <source>
        <dbReference type="PROSITE" id="PS50835"/>
    </source>
</evidence>
<keyword evidence="4" id="KW-0130">Cell adhesion</keyword>
<dbReference type="PANTHER" id="PTHR12035">
    <property type="entry name" value="SIALIC ACID BINDING IMMUNOGLOBULIN-LIKE LECTIN"/>
    <property type="match status" value="1"/>
</dbReference>
<evidence type="ECO:0000256" key="10">
    <source>
        <dbReference type="SAM" id="SignalP"/>
    </source>
</evidence>
<feature type="signal peptide" evidence="10">
    <location>
        <begin position="1"/>
        <end position="17"/>
    </location>
</feature>
<dbReference type="SUPFAM" id="SSF48726">
    <property type="entry name" value="Immunoglobulin"/>
    <property type="match status" value="2"/>
</dbReference>
<dbReference type="InterPro" id="IPR003599">
    <property type="entry name" value="Ig_sub"/>
</dbReference>
<feature type="transmembrane region" description="Helical" evidence="9">
    <location>
        <begin position="259"/>
        <end position="284"/>
    </location>
</feature>
<dbReference type="InterPro" id="IPR013783">
    <property type="entry name" value="Ig-like_fold"/>
</dbReference>
<evidence type="ECO:0000256" key="9">
    <source>
        <dbReference type="SAM" id="Phobius"/>
    </source>
</evidence>
<keyword evidence="3" id="KW-0430">Lectin</keyword>
<gene>
    <name evidence="13" type="primary">LOC103567268</name>
</gene>
<keyword evidence="6 9" id="KW-0472">Membrane</keyword>
<comment type="subcellular location">
    <subcellularLocation>
        <location evidence="1">Membrane</location>
        <topology evidence="1">Single-pass membrane protein</topology>
    </subcellularLocation>
</comment>